<dbReference type="GO" id="GO:0009279">
    <property type="term" value="C:cell outer membrane"/>
    <property type="evidence" value="ECO:0007669"/>
    <property type="project" value="UniProtKB-SubCell"/>
</dbReference>
<dbReference type="InterPro" id="IPR036942">
    <property type="entry name" value="Beta-barrel_TonB_sf"/>
</dbReference>
<dbReference type="InterPro" id="IPR023996">
    <property type="entry name" value="TonB-dep_OMP_SusC/RagA"/>
</dbReference>
<keyword evidence="4 7" id="KW-0812">Transmembrane</keyword>
<comment type="similarity">
    <text evidence="7">Belongs to the TonB-dependent receptor family.</text>
</comment>
<evidence type="ECO:0000256" key="4">
    <source>
        <dbReference type="ARBA" id="ARBA00022692"/>
    </source>
</evidence>
<dbReference type="NCBIfam" id="TIGR04056">
    <property type="entry name" value="OMP_RagA_SusC"/>
    <property type="match status" value="1"/>
</dbReference>
<evidence type="ECO:0000256" key="3">
    <source>
        <dbReference type="ARBA" id="ARBA00022452"/>
    </source>
</evidence>
<protein>
    <submittedName>
        <fullName evidence="10">TonB-linked SusC/RagA family outer membrane protein</fullName>
    </submittedName>
</protein>
<dbReference type="InterPro" id="IPR012910">
    <property type="entry name" value="Plug_dom"/>
</dbReference>
<keyword evidence="3 7" id="KW-1134">Transmembrane beta strand</keyword>
<keyword evidence="5 7" id="KW-0472">Membrane</keyword>
<comment type="caution">
    <text evidence="10">The sequence shown here is derived from an EMBL/GenBank/DDBJ whole genome shotgun (WGS) entry which is preliminary data.</text>
</comment>
<dbReference type="Gene3D" id="2.170.130.10">
    <property type="entry name" value="TonB-dependent receptor, plug domain"/>
    <property type="match status" value="1"/>
</dbReference>
<accession>A0A2T0U5Y9</accession>
<dbReference type="PROSITE" id="PS52016">
    <property type="entry name" value="TONB_DEPENDENT_REC_3"/>
    <property type="match status" value="1"/>
</dbReference>
<evidence type="ECO:0000256" key="7">
    <source>
        <dbReference type="PROSITE-ProRule" id="PRU01360"/>
    </source>
</evidence>
<evidence type="ECO:0000259" key="9">
    <source>
        <dbReference type="Pfam" id="PF07715"/>
    </source>
</evidence>
<feature type="chain" id="PRO_5015479126" evidence="8">
    <location>
        <begin position="22"/>
        <end position="1083"/>
    </location>
</feature>
<dbReference type="InterPro" id="IPR037066">
    <property type="entry name" value="Plug_dom_sf"/>
</dbReference>
<evidence type="ECO:0000256" key="2">
    <source>
        <dbReference type="ARBA" id="ARBA00022448"/>
    </source>
</evidence>
<dbReference type="InterPro" id="IPR023997">
    <property type="entry name" value="TonB-dep_OMP_SusC/RagA_CS"/>
</dbReference>
<evidence type="ECO:0000256" key="1">
    <source>
        <dbReference type="ARBA" id="ARBA00004571"/>
    </source>
</evidence>
<evidence type="ECO:0000256" key="8">
    <source>
        <dbReference type="SAM" id="SignalP"/>
    </source>
</evidence>
<sequence length="1083" mass="119127">MKKRLLTFLMGLIMITVQAVAQQTEITGTVISVDDGSPLPGVSVKVKGTTQGTSTNANGKYTIRVDRGAVLVFSFIGSATQEKAVGANSVIDVKLGTDSKSLDEVVVVGYGTQKRANLTGAVSTVDTEVLQSRPVTDVGRALQGTTPGLSITTSSGAIGQNPSIKLRGNTGTLTGTGGAQPLILVDNVEIPSLQLVNPEDIESISVLKDAASTSIYGTRGAWGVILITTKTGKKGAPTRVQYSNNFSYSTPTTTPQVAPAADGAEMAFLAFRRTNPSTPLFSAVGVSIDETAIQKMREWETLYGGEDLGNEMVLGRDFEIRENRLFFYRPWDVNEMFMRDYTPQQNHNLSVSGGSEKTSYNLGVGYLGQEGVLKANPDQFARYNLNLGINTSVNDWFDARGKVLYSNSILEQPFVFAAAVYDPWYYLYRWPAIHPYGTYEGKPFRNAVTEVEQANMNKHTSGLTRVSVGGTLRPVKGLTVDADYTYTSVNNHQRNAGGSVTALNYWAGLTNGQIPYQNYTAASYNKAEYNSYWSDMHTGKLFATYSKDVNDHAFKVIAGGDVETFQNYSHNSARLALIDPNLVEPVLATGDQTIGSTRGHWNTAGAFGRINYSFRNKFLLEVNGRYDGSSRLSPNLKWGFFPSMSAGYIISEEPFMQFAKPVLSSLKFRGSWGEIGNQNTSVSSIYSVLPTTNSNWLIDGQRVLTTGTPAPISGTLTWESVATLDFGLDARVLNDKVGIVFDWYQRTTKDMHSAGAALPSSYGATAPRRNFGELQTTGWEIAVDFNHRFANGLTINAMGTLTDFKEKLTKYEGSRAVTGNYQGKVLGEIWGYETDRFFTNDDFVQDANGVPVLQDGRYVFKEGIPSQAQFEGSGFFYGPGDIKYVDANGDGAIWRGDNTVENPGDQKVIGNSTPRYQYGFRLGADFKGIDFTAFFQGVGKRDFWAQGPMFVPGWRPGEAWYAHQLDYWTEENQNAFYPRVTQIGEASTKNFYPQTKYLLNLAYLRMKNLAVGYTLPQALTRKAHIERLRIYFSGENLFEWDKLGKVPIDPEVNVTEAGANDPAAFGRVYPYRRSVSLGLQVTL</sequence>
<dbReference type="OrthoDB" id="604358at2"/>
<keyword evidence="11" id="KW-1185">Reference proteome</keyword>
<dbReference type="SUPFAM" id="SSF56935">
    <property type="entry name" value="Porins"/>
    <property type="match status" value="1"/>
</dbReference>
<dbReference type="SUPFAM" id="SSF49464">
    <property type="entry name" value="Carboxypeptidase regulatory domain-like"/>
    <property type="match status" value="1"/>
</dbReference>
<keyword evidence="8" id="KW-0732">Signal</keyword>
<dbReference type="Pfam" id="PF13715">
    <property type="entry name" value="CarbopepD_reg_2"/>
    <property type="match status" value="1"/>
</dbReference>
<dbReference type="AlphaFoldDB" id="A0A2T0U5Y9"/>
<dbReference type="InterPro" id="IPR039426">
    <property type="entry name" value="TonB-dep_rcpt-like"/>
</dbReference>
<keyword evidence="2 7" id="KW-0813">Transport</keyword>
<dbReference type="Pfam" id="PF07715">
    <property type="entry name" value="Plug"/>
    <property type="match status" value="1"/>
</dbReference>
<dbReference type="Gene3D" id="2.40.170.20">
    <property type="entry name" value="TonB-dependent receptor, beta-barrel domain"/>
    <property type="match status" value="1"/>
</dbReference>
<dbReference type="InterPro" id="IPR008969">
    <property type="entry name" value="CarboxyPept-like_regulatory"/>
</dbReference>
<dbReference type="RefSeq" id="WP_106292898.1">
    <property type="nucleotide sequence ID" value="NZ_PVTH01000004.1"/>
</dbReference>
<proteinExistence type="inferred from homology"/>
<reference evidence="10 11" key="1">
    <citation type="submission" date="2018-03" db="EMBL/GenBank/DDBJ databases">
        <title>Genomic Encyclopedia of Type Strains, Phase III (KMG-III): the genomes of soil and plant-associated and newly described type strains.</title>
        <authorList>
            <person name="Whitman W."/>
        </authorList>
    </citation>
    <scope>NUCLEOTIDE SEQUENCE [LARGE SCALE GENOMIC DNA]</scope>
    <source>
        <strain evidence="10 11">CGMCC 1.9313</strain>
    </source>
</reference>
<comment type="subcellular location">
    <subcellularLocation>
        <location evidence="1 7">Cell outer membrane</location>
        <topology evidence="1 7">Multi-pass membrane protein</topology>
    </subcellularLocation>
</comment>
<dbReference type="Proteomes" id="UP000238034">
    <property type="component" value="Unassembled WGS sequence"/>
</dbReference>
<gene>
    <name evidence="10" type="ORF">B0I27_104347</name>
</gene>
<dbReference type="NCBIfam" id="TIGR04057">
    <property type="entry name" value="SusC_RagA_signa"/>
    <property type="match status" value="1"/>
</dbReference>
<dbReference type="Gene3D" id="2.60.40.1120">
    <property type="entry name" value="Carboxypeptidase-like, regulatory domain"/>
    <property type="match status" value="1"/>
</dbReference>
<feature type="domain" description="TonB-dependent receptor plug" evidence="9">
    <location>
        <begin position="116"/>
        <end position="224"/>
    </location>
</feature>
<evidence type="ECO:0000313" key="10">
    <source>
        <dbReference type="EMBL" id="PRY53336.1"/>
    </source>
</evidence>
<evidence type="ECO:0000256" key="6">
    <source>
        <dbReference type="ARBA" id="ARBA00023237"/>
    </source>
</evidence>
<evidence type="ECO:0000313" key="11">
    <source>
        <dbReference type="Proteomes" id="UP000238034"/>
    </source>
</evidence>
<organism evidence="10 11">
    <name type="scientific">Arcticibacter pallidicorallinus</name>
    <dbReference type="NCBI Taxonomy" id="1259464"/>
    <lineage>
        <taxon>Bacteria</taxon>
        <taxon>Pseudomonadati</taxon>
        <taxon>Bacteroidota</taxon>
        <taxon>Sphingobacteriia</taxon>
        <taxon>Sphingobacteriales</taxon>
        <taxon>Sphingobacteriaceae</taxon>
        <taxon>Arcticibacter</taxon>
    </lineage>
</organism>
<evidence type="ECO:0000256" key="5">
    <source>
        <dbReference type="ARBA" id="ARBA00023136"/>
    </source>
</evidence>
<feature type="signal peptide" evidence="8">
    <location>
        <begin position="1"/>
        <end position="21"/>
    </location>
</feature>
<keyword evidence="6 7" id="KW-0998">Cell outer membrane</keyword>
<dbReference type="EMBL" id="PVTH01000004">
    <property type="protein sequence ID" value="PRY53336.1"/>
    <property type="molecule type" value="Genomic_DNA"/>
</dbReference>
<name>A0A2T0U5Y9_9SPHI</name>